<accession>A0A0L6W0D2</accession>
<dbReference type="PIRSF" id="PIRSF004553">
    <property type="entry name" value="CHP00095"/>
    <property type="match status" value="1"/>
</dbReference>
<dbReference type="SUPFAM" id="SSF53335">
    <property type="entry name" value="S-adenosyl-L-methionine-dependent methyltransferases"/>
    <property type="match status" value="1"/>
</dbReference>
<keyword evidence="4" id="KW-1185">Reference proteome</keyword>
<protein>
    <submittedName>
        <fullName evidence="3">Methyltransferase</fullName>
    </submittedName>
</protein>
<dbReference type="AlphaFoldDB" id="A0A0L6W0D2"/>
<dbReference type="Proteomes" id="UP000037175">
    <property type="component" value="Unassembled WGS sequence"/>
</dbReference>
<dbReference type="PROSITE" id="PS00092">
    <property type="entry name" value="N6_MTASE"/>
    <property type="match status" value="1"/>
</dbReference>
<dbReference type="GO" id="GO:0008168">
    <property type="term" value="F:methyltransferase activity"/>
    <property type="evidence" value="ECO:0007669"/>
    <property type="project" value="UniProtKB-KW"/>
</dbReference>
<sequence length="215" mass="24505">MVINNSIFLEIYVIILYYSDICYFGSVKDSLRVITGIAKGRKLKAPRGMNTRPTTDRVKESLFNILGEKVINSVFLDLFAGTGSIGIEALSRGASEAVFIEKDVRVYKVILENLAHTGLADFGEVYRQDVQRALSLLGKRQKKFDIIFADPPYLQYFERSTLENICRFDLIKPDGIVVVESSTLDQLPERVLRLQKYRTEKYGNIALNFYGVTKW</sequence>
<gene>
    <name evidence="3" type="ORF">Tfer_2873</name>
</gene>
<dbReference type="InterPro" id="IPR029063">
    <property type="entry name" value="SAM-dependent_MTases_sf"/>
</dbReference>
<evidence type="ECO:0000256" key="2">
    <source>
        <dbReference type="ARBA" id="ARBA00022679"/>
    </source>
</evidence>
<dbReference type="InterPro" id="IPR004398">
    <property type="entry name" value="RNA_MeTrfase_RsmD"/>
</dbReference>
<dbReference type="PATRIC" id="fig|281456.6.peg.3005"/>
<dbReference type="Gene3D" id="3.40.50.150">
    <property type="entry name" value="Vaccinia Virus protein VP39"/>
    <property type="match status" value="1"/>
</dbReference>
<comment type="caution">
    <text evidence="3">The sequence shown here is derived from an EMBL/GenBank/DDBJ whole genome shotgun (WGS) entry which is preliminary data.</text>
</comment>
<dbReference type="PANTHER" id="PTHR43542:SF1">
    <property type="entry name" value="METHYLTRANSFERASE"/>
    <property type="match status" value="1"/>
</dbReference>
<reference evidence="4" key="1">
    <citation type="submission" date="2015-07" db="EMBL/GenBank/DDBJ databases">
        <title>Complete Genome of Thermincola ferriacetica strain Z-0001T.</title>
        <authorList>
            <person name="Lusk B."/>
            <person name="Badalamenti J.P."/>
            <person name="Parameswaran P."/>
            <person name="Bond D.R."/>
            <person name="Torres C.I."/>
        </authorList>
    </citation>
    <scope>NUCLEOTIDE SEQUENCE [LARGE SCALE GENOMIC DNA]</scope>
    <source>
        <strain evidence="4">Z-0001</strain>
    </source>
</reference>
<keyword evidence="2 3" id="KW-0808">Transferase</keyword>
<dbReference type="GO" id="GO:0031167">
    <property type="term" value="P:rRNA methylation"/>
    <property type="evidence" value="ECO:0007669"/>
    <property type="project" value="InterPro"/>
</dbReference>
<dbReference type="Pfam" id="PF03602">
    <property type="entry name" value="Cons_hypoth95"/>
    <property type="match status" value="1"/>
</dbReference>
<organism evidence="3 4">
    <name type="scientific">Thermincola ferriacetica</name>
    <dbReference type="NCBI Taxonomy" id="281456"/>
    <lineage>
        <taxon>Bacteria</taxon>
        <taxon>Bacillati</taxon>
        <taxon>Bacillota</taxon>
        <taxon>Clostridia</taxon>
        <taxon>Eubacteriales</taxon>
        <taxon>Thermincolaceae</taxon>
        <taxon>Thermincola</taxon>
    </lineage>
</organism>
<keyword evidence="1 3" id="KW-0489">Methyltransferase</keyword>
<dbReference type="EMBL" id="LGTE01000027">
    <property type="protein sequence ID" value="KNZ68544.1"/>
    <property type="molecule type" value="Genomic_DNA"/>
</dbReference>
<proteinExistence type="predicted"/>
<dbReference type="NCBIfam" id="TIGR00095">
    <property type="entry name" value="16S rRNA (guanine(966)-N(2))-methyltransferase RsmD"/>
    <property type="match status" value="1"/>
</dbReference>
<evidence type="ECO:0000313" key="3">
    <source>
        <dbReference type="EMBL" id="KNZ68544.1"/>
    </source>
</evidence>
<dbReference type="PANTHER" id="PTHR43542">
    <property type="entry name" value="METHYLTRANSFERASE"/>
    <property type="match status" value="1"/>
</dbReference>
<dbReference type="GO" id="GO:0003676">
    <property type="term" value="F:nucleic acid binding"/>
    <property type="evidence" value="ECO:0007669"/>
    <property type="project" value="InterPro"/>
</dbReference>
<dbReference type="CDD" id="cd02440">
    <property type="entry name" value="AdoMet_MTases"/>
    <property type="match status" value="1"/>
</dbReference>
<name>A0A0L6W0D2_9FIRM</name>
<dbReference type="InterPro" id="IPR002052">
    <property type="entry name" value="DNA_methylase_N6_adenine_CS"/>
</dbReference>
<evidence type="ECO:0000313" key="4">
    <source>
        <dbReference type="Proteomes" id="UP000037175"/>
    </source>
</evidence>
<evidence type="ECO:0000256" key="1">
    <source>
        <dbReference type="ARBA" id="ARBA00022603"/>
    </source>
</evidence>